<name>A0A1S2VB11_9BACT</name>
<evidence type="ECO:0000313" key="1">
    <source>
        <dbReference type="EMBL" id="OIN55882.1"/>
    </source>
</evidence>
<dbReference type="RefSeq" id="WP_071506529.1">
    <property type="nucleotide sequence ID" value="NZ_MORL01000033.1"/>
</dbReference>
<organism evidence="1 2">
    <name type="scientific">Arsenicibacter rosenii</name>
    <dbReference type="NCBI Taxonomy" id="1750698"/>
    <lineage>
        <taxon>Bacteria</taxon>
        <taxon>Pseudomonadati</taxon>
        <taxon>Bacteroidota</taxon>
        <taxon>Cytophagia</taxon>
        <taxon>Cytophagales</taxon>
        <taxon>Spirosomataceae</taxon>
        <taxon>Arsenicibacter</taxon>
    </lineage>
</organism>
<proteinExistence type="predicted"/>
<dbReference type="EMBL" id="MORL01000033">
    <property type="protein sequence ID" value="OIN55882.1"/>
    <property type="molecule type" value="Genomic_DNA"/>
</dbReference>
<reference evidence="1 2" key="1">
    <citation type="submission" date="2016-10" db="EMBL/GenBank/DDBJ databases">
        <title>Arsenicibacter rosenii gen. nov., sp. nov., an efficient arsenic-methylating bacterium isolated from an arsenic-contaminated paddy soil.</title>
        <authorList>
            <person name="Huang K."/>
        </authorList>
    </citation>
    <scope>NUCLEOTIDE SEQUENCE [LARGE SCALE GENOMIC DNA]</scope>
    <source>
        <strain evidence="1 2">SM-1</strain>
    </source>
</reference>
<dbReference type="OrthoDB" id="921954at2"/>
<keyword evidence="2" id="KW-1185">Reference proteome</keyword>
<evidence type="ECO:0000313" key="2">
    <source>
        <dbReference type="Proteomes" id="UP000181790"/>
    </source>
</evidence>
<dbReference type="AlphaFoldDB" id="A0A1S2VB11"/>
<sequence length="767" mass="83511">MNFQHFLRFFRLADDNEPMPVDEYLPQWRLNELIAAVGDRWRLLVPKSTIYPYRPQDLVIRSYKNSVTGAVLGTLRAQASESYTEIRIRVRSAPAANEYRQFAIETMDGRVVLGTFRYQAGPVAPTRDEFVQAIRRHYEGYLYTPVTVDTDGPDITIRGYHSDRFRLGNAALRIGIGKVVGTRGVIPMLTHTKLGSVTTTATDTYTVTVGEDIESGNVYSLNGSSYTAAGGESPDVILSRLGVFNNSLTVAAGTSMTATALPGTYTLPNGNRPTISAAYSSTSSPNDLYTVTVGADVVAGNIYQLSAAGMTTRTKVATASDTATTIAAFFNSTSGKAAVPIGATPSVTVSLGVRQFTNTNNPQLYLSGKVNTPAATVDRYLITVGSAIQQGMKFYLQDKVVTATDEDTILTIAQKLTGRTINVVPFVLDLPVSTVVNCYAEQAPRYNLADDGADVELTASPKRFTNLPVVAEIDFTSVDSCQLAICKGSTVLAVSNPVRIRPDAGATVLMRYTDEGETFDYNYQEPGLVQQIRIPATLGPAKLAQSDSVSQTLDGQYVRGTTEAEYQYTLTTLAMWQGFHAALWQALKHRQVWIDGRCFVAKSELKQLGAIGARRLEQSQTELTEANRVSNKRAFLGAPQGSESTGYAQFLQIDAPENLPVYVVSSDVCIRLRAGTLVPPGRYQLQIRTGNEALELRCYVNNVRYNPGRAVLTPDKLNRTEQDILLGAGAVVTIQLVAAQVAVTAWSEEVTDTGRAYSEEFPTTYFE</sequence>
<dbReference type="Proteomes" id="UP000181790">
    <property type="component" value="Unassembled WGS sequence"/>
</dbReference>
<comment type="caution">
    <text evidence="1">The sequence shown here is derived from an EMBL/GenBank/DDBJ whole genome shotgun (WGS) entry which is preliminary data.</text>
</comment>
<protein>
    <submittedName>
        <fullName evidence="1">Uncharacterized protein</fullName>
    </submittedName>
</protein>
<accession>A0A1S2VB11</accession>
<gene>
    <name evidence="1" type="ORF">BLX24_27900</name>
</gene>